<feature type="chain" id="PRO_5045507819" evidence="1">
    <location>
        <begin position="19"/>
        <end position="275"/>
    </location>
</feature>
<sequence length="275" mass="30523">MLLYTVVTILALSNACQGNHLRNFVRSVVKRQLVALNGDISDIKGALASIQNELAKGKGAACSTVQSGWGPPFDVFGKGAQYYLAFRGTAGAGPSVYDTYIGKGRERSIEACCRQVNGSLPCSGHYRNAGILDNWQNIEEVVVALYDRGVLKQSLTFDAAGTDYLSWFSAANLKDPGIWRDLQRKHTNFFSITGDQRYERPFFINNKYGGCPGDSGWLVAADHQRHPCPWEKHSSYPQFLYSKDNGPTHWNKNEKIDRADVLAIFVKPYNGCNSQ</sequence>
<protein>
    <submittedName>
        <fullName evidence="3">Uncharacterized protein LOC101852198</fullName>
    </submittedName>
</protein>
<reference evidence="3" key="1">
    <citation type="submission" date="2025-08" db="UniProtKB">
        <authorList>
            <consortium name="RefSeq"/>
        </authorList>
    </citation>
    <scope>IDENTIFICATION</scope>
</reference>
<accession>A0ABM1VXH0</accession>
<dbReference type="Proteomes" id="UP000694888">
    <property type="component" value="Unplaced"/>
</dbReference>
<evidence type="ECO:0000313" key="3">
    <source>
        <dbReference type="RefSeq" id="XP_035827113.1"/>
    </source>
</evidence>
<keyword evidence="1" id="KW-0732">Signal</keyword>
<keyword evidence="2" id="KW-1185">Reference proteome</keyword>
<gene>
    <name evidence="3" type="primary">LOC101852198</name>
</gene>
<dbReference type="RefSeq" id="XP_035827113.1">
    <property type="nucleotide sequence ID" value="XM_035971220.1"/>
</dbReference>
<organism evidence="2 3">
    <name type="scientific">Aplysia californica</name>
    <name type="common">California sea hare</name>
    <dbReference type="NCBI Taxonomy" id="6500"/>
    <lineage>
        <taxon>Eukaryota</taxon>
        <taxon>Metazoa</taxon>
        <taxon>Spiralia</taxon>
        <taxon>Lophotrochozoa</taxon>
        <taxon>Mollusca</taxon>
        <taxon>Gastropoda</taxon>
        <taxon>Heterobranchia</taxon>
        <taxon>Euthyneura</taxon>
        <taxon>Tectipleura</taxon>
        <taxon>Aplysiida</taxon>
        <taxon>Aplysioidea</taxon>
        <taxon>Aplysiidae</taxon>
        <taxon>Aplysia</taxon>
    </lineage>
</organism>
<evidence type="ECO:0000256" key="1">
    <source>
        <dbReference type="SAM" id="SignalP"/>
    </source>
</evidence>
<feature type="signal peptide" evidence="1">
    <location>
        <begin position="1"/>
        <end position="18"/>
    </location>
</feature>
<dbReference type="GeneID" id="101852198"/>
<proteinExistence type="predicted"/>
<evidence type="ECO:0000313" key="2">
    <source>
        <dbReference type="Proteomes" id="UP000694888"/>
    </source>
</evidence>
<name>A0ABM1VXH0_APLCA</name>